<feature type="domain" description="DNA-directed DNA polymerase family A palm" evidence="3">
    <location>
        <begin position="343"/>
        <end position="460"/>
    </location>
</feature>
<dbReference type="Proteomes" id="UP000031778">
    <property type="component" value="Chromosome"/>
</dbReference>
<dbReference type="Gene3D" id="1.20.1060.10">
    <property type="entry name" value="Taq DNA Polymerase, Chain T, domain 4"/>
    <property type="match status" value="1"/>
</dbReference>
<evidence type="ECO:0000313" key="5">
    <source>
        <dbReference type="Proteomes" id="UP000031778"/>
    </source>
</evidence>
<dbReference type="Pfam" id="PF00476">
    <property type="entry name" value="DNA_pol_A"/>
    <property type="match status" value="1"/>
</dbReference>
<evidence type="ECO:0000256" key="2">
    <source>
        <dbReference type="ARBA" id="ARBA00007705"/>
    </source>
</evidence>
<dbReference type="InterPro" id="IPR043502">
    <property type="entry name" value="DNA/RNA_pol_sf"/>
</dbReference>
<dbReference type="InterPro" id="IPR002298">
    <property type="entry name" value="DNA_polymerase_A"/>
</dbReference>
<dbReference type="InterPro" id="IPR001098">
    <property type="entry name" value="DNA-dir_DNA_pol_A_palm_dom"/>
</dbReference>
<name>A0A9W3KY19_9BACI</name>
<reference evidence="4 5" key="1">
    <citation type="submission" date="2014-03" db="EMBL/GenBank/DDBJ databases">
        <title>The Complete Genome Sequence of Bacillus bombyseptieus.</title>
        <authorList>
            <person name="Cheng T."/>
            <person name="Lin P."/>
            <person name="Jin S."/>
            <person name="Wu Y."/>
            <person name="Fu B."/>
            <person name="Long R."/>
            <person name="Liu D."/>
            <person name="Guo Y."/>
            <person name="Peng L."/>
            <person name="Xia Q."/>
        </authorList>
    </citation>
    <scope>NUCLEOTIDE SEQUENCE [LARGE SCALE GENOMIC DNA]</scope>
    <source>
        <strain evidence="5">wang</strain>
    </source>
</reference>
<evidence type="ECO:0000313" key="4">
    <source>
        <dbReference type="EMBL" id="AHX17949.1"/>
    </source>
</evidence>
<dbReference type="AlphaFoldDB" id="A0A9W3KY19"/>
<dbReference type="KEGG" id="bby:CY96_08035"/>
<dbReference type="SUPFAM" id="SSF53098">
    <property type="entry name" value="Ribonuclease H-like"/>
    <property type="match status" value="1"/>
</dbReference>
<dbReference type="GO" id="GO:0003677">
    <property type="term" value="F:DNA binding"/>
    <property type="evidence" value="ECO:0007669"/>
    <property type="project" value="InterPro"/>
</dbReference>
<dbReference type="InterPro" id="IPR012337">
    <property type="entry name" value="RNaseH-like_sf"/>
</dbReference>
<evidence type="ECO:0000256" key="1">
    <source>
        <dbReference type="ARBA" id="ARBA00002286"/>
    </source>
</evidence>
<dbReference type="GO" id="GO:0006261">
    <property type="term" value="P:DNA-templated DNA replication"/>
    <property type="evidence" value="ECO:0007669"/>
    <property type="project" value="InterPro"/>
</dbReference>
<gene>
    <name evidence="4" type="ORF">CY96_08035</name>
</gene>
<dbReference type="Gene3D" id="3.30.420.10">
    <property type="entry name" value="Ribonuclease H-like superfamily/Ribonuclease H"/>
    <property type="match status" value="1"/>
</dbReference>
<evidence type="ECO:0000259" key="3">
    <source>
        <dbReference type="Pfam" id="PF00476"/>
    </source>
</evidence>
<comment type="similarity">
    <text evidence="2">Belongs to the DNA polymerase type-A family.</text>
</comment>
<dbReference type="PANTHER" id="PTHR10133">
    <property type="entry name" value="DNA POLYMERASE I"/>
    <property type="match status" value="1"/>
</dbReference>
<dbReference type="InterPro" id="IPR036397">
    <property type="entry name" value="RNaseH_sf"/>
</dbReference>
<dbReference type="EMBL" id="CP007512">
    <property type="protein sequence ID" value="AHX17949.1"/>
    <property type="molecule type" value="Genomic_DNA"/>
</dbReference>
<dbReference type="GO" id="GO:0006302">
    <property type="term" value="P:double-strand break repair"/>
    <property type="evidence" value="ECO:0007669"/>
    <property type="project" value="TreeGrafter"/>
</dbReference>
<protein>
    <submittedName>
        <fullName evidence="4">DNA polymerase I</fullName>
    </submittedName>
</protein>
<sequence length="464" mass="54309">MFFKSNESNQDIFTLLNKREVKESTQKTRTKKNEKKKITIKQNQYVHGINNSVKLPLNYYLIHTPEQFKEFITKYKVYKTLHSQAYTFIDTKSTGSNPFKDSIISITIGFMDNSFFYIPIKPFKHRLSQNISTLSLEYTMKKLSPLLEKDTLLILSNSKQHIHALYNWCNFDITYNIFWDTEIAANLLNENHPKGVKEWYKEYVLPRLISKGTILNTIDRKKYMFEKTLYDQLQHHVATYFACYDIFMLKSVFQYQKRIFENPKFNLVHIYKLFREIEMPLIAVLTTAERKGIKISEEFLSNDVKQILQAKLQSVKKEILNHLGSTITLNNCMHPPKQQNKYNSVNKLTSTLFNINSPAHLAQKLYIDNAILKPIMEYDKGCKSLISKLKTDRKTLIRNLSMHPVIPLILEYRRLVKLISSFCNSLPKEQQGTIDNKIHPIYNSVGTKTGRMSCSSPNLKLWAA</sequence>
<keyword evidence="5" id="KW-1185">Reference proteome</keyword>
<dbReference type="PANTHER" id="PTHR10133:SF62">
    <property type="entry name" value="DNA POLYMERASE THETA"/>
    <property type="match status" value="1"/>
</dbReference>
<dbReference type="RefSeq" id="WP_044584329.1">
    <property type="nucleotide sequence ID" value="NZ_CP007512.1"/>
</dbReference>
<dbReference type="SUPFAM" id="SSF56672">
    <property type="entry name" value="DNA/RNA polymerases"/>
    <property type="match status" value="1"/>
</dbReference>
<dbReference type="GO" id="GO:0003887">
    <property type="term" value="F:DNA-directed DNA polymerase activity"/>
    <property type="evidence" value="ECO:0007669"/>
    <property type="project" value="InterPro"/>
</dbReference>
<proteinExistence type="inferred from homology"/>
<organism evidence="4 5">
    <name type="scientific">Bacillus bombysepticus str. Wang</name>
    <dbReference type="NCBI Taxonomy" id="1330043"/>
    <lineage>
        <taxon>Bacteria</taxon>
        <taxon>Bacillati</taxon>
        <taxon>Bacillota</taxon>
        <taxon>Bacilli</taxon>
        <taxon>Bacillales</taxon>
        <taxon>Bacillaceae</taxon>
        <taxon>Bacillus</taxon>
        <taxon>Bacillus cereus group</taxon>
    </lineage>
</organism>
<accession>A0A9W3KY19</accession>
<comment type="function">
    <text evidence="1">Involved in the transposition of the insertion sequence.</text>
</comment>